<dbReference type="InterPro" id="IPR013230">
    <property type="entry name" value="Peptidase_M15A_C"/>
</dbReference>
<gene>
    <name evidence="2" type="ORF">HJG44_20480</name>
</gene>
<feature type="domain" description="Peptidase M15A C-terminal" evidence="1">
    <location>
        <begin position="24"/>
        <end position="93"/>
    </location>
</feature>
<organism evidence="2 3">
    <name type="scientific">Enterovirga aerilata</name>
    <dbReference type="NCBI Taxonomy" id="2730920"/>
    <lineage>
        <taxon>Bacteria</taxon>
        <taxon>Pseudomonadati</taxon>
        <taxon>Pseudomonadota</taxon>
        <taxon>Alphaproteobacteria</taxon>
        <taxon>Hyphomicrobiales</taxon>
        <taxon>Methylobacteriaceae</taxon>
        <taxon>Enterovirga</taxon>
    </lineage>
</organism>
<name>A0A849IBT7_9HYPH</name>
<dbReference type="RefSeq" id="WP_171220191.1">
    <property type="nucleotide sequence ID" value="NZ_JABEPP010000006.1"/>
</dbReference>
<sequence>MASLDNINQRLRQLYQQFSERFPEFRVSSAYRSPEHNASVGGARGSQHMHGNALDYSWGSNVPLERQAEALQWWRDRGAGGLGYYNNGSMHVDLRQSPAAWGPNRSRTSLPQVPEPIRNVLMAHLNGTGTGTNTILAQAPTTSQTATPMTPPARPNGLLDTVQAAAPTTPGGLLGPVPNTDIATAPISPTFPLVDPSAPAASASASAAVAGPNFGGLMGLGGQLLAAAQPREDKSTQELWRMAMAAHGGGLL</sequence>
<proteinExistence type="predicted"/>
<dbReference type="Gene3D" id="3.30.1380.10">
    <property type="match status" value="1"/>
</dbReference>
<reference evidence="2 3" key="1">
    <citation type="submission" date="2020-04" db="EMBL/GenBank/DDBJ databases">
        <title>Enterovirga sp. isolate from soil.</title>
        <authorList>
            <person name="Chea S."/>
            <person name="Kim D.-U."/>
        </authorList>
    </citation>
    <scope>NUCLEOTIDE SEQUENCE [LARGE SCALE GENOMIC DNA]</scope>
    <source>
        <strain evidence="2 3">DB1703</strain>
    </source>
</reference>
<dbReference type="Pfam" id="PF08291">
    <property type="entry name" value="Peptidase_M15_3"/>
    <property type="match status" value="1"/>
</dbReference>
<dbReference type="Proteomes" id="UP000564885">
    <property type="component" value="Unassembled WGS sequence"/>
</dbReference>
<accession>A0A849IBT7</accession>
<keyword evidence="3" id="KW-1185">Reference proteome</keyword>
<protein>
    <submittedName>
        <fullName evidence="2">DUF882 domain-containing protein</fullName>
    </submittedName>
</protein>
<evidence type="ECO:0000313" key="2">
    <source>
        <dbReference type="EMBL" id="NNM74741.1"/>
    </source>
</evidence>
<evidence type="ECO:0000259" key="1">
    <source>
        <dbReference type="Pfam" id="PF08291"/>
    </source>
</evidence>
<evidence type="ECO:0000313" key="3">
    <source>
        <dbReference type="Proteomes" id="UP000564885"/>
    </source>
</evidence>
<dbReference type="EMBL" id="JABEPP010000006">
    <property type="protein sequence ID" value="NNM74741.1"/>
    <property type="molecule type" value="Genomic_DNA"/>
</dbReference>
<dbReference type="AlphaFoldDB" id="A0A849IBT7"/>
<comment type="caution">
    <text evidence="2">The sequence shown here is derived from an EMBL/GenBank/DDBJ whole genome shotgun (WGS) entry which is preliminary data.</text>
</comment>
<dbReference type="SUPFAM" id="SSF55166">
    <property type="entry name" value="Hedgehog/DD-peptidase"/>
    <property type="match status" value="1"/>
</dbReference>
<dbReference type="InterPro" id="IPR009045">
    <property type="entry name" value="Zn_M74/Hedgehog-like"/>
</dbReference>